<dbReference type="InterPro" id="IPR043756">
    <property type="entry name" value="DUF5702"/>
</dbReference>
<dbReference type="Pfam" id="PF18960">
    <property type="entry name" value="DUF5702"/>
    <property type="match status" value="1"/>
</dbReference>
<dbReference type="OrthoDB" id="5135382at2"/>
<evidence type="ECO:0000256" key="1">
    <source>
        <dbReference type="SAM" id="Phobius"/>
    </source>
</evidence>
<keyword evidence="1" id="KW-1133">Transmembrane helix</keyword>
<name>A0A2K4ZLN0_9FIRM</name>
<evidence type="ECO:0000313" key="3">
    <source>
        <dbReference type="Proteomes" id="UP000236311"/>
    </source>
</evidence>
<feature type="transmembrane region" description="Helical" evidence="1">
    <location>
        <begin position="7"/>
        <end position="29"/>
    </location>
</feature>
<keyword evidence="1" id="KW-0812">Transmembrane</keyword>
<gene>
    <name evidence="2" type="ORF">AMURIS_04039</name>
</gene>
<dbReference type="AlphaFoldDB" id="A0A2K4ZLN0"/>
<accession>A0A2K4ZLN0</accession>
<evidence type="ECO:0000313" key="2">
    <source>
        <dbReference type="EMBL" id="SOY31302.1"/>
    </source>
</evidence>
<keyword evidence="3" id="KW-1185">Reference proteome</keyword>
<sequence>MKKGKNNAYLTVCITLCLAVIMSLFLVLLNGARQNGARLEVECVTDIGLQSILAEYHRELMKQYNLFAIDASYGTALCSKTNTEAHLRKYLKKNLDYGDVFLSGYLYGDFLALGLEETELTKISILSDYDGGIFRRCAIDAIKADVGLELLGELQDWMETMEVNGLEDGDNEAEKQRLDAEIAEYDGMEIEIEEDEWETLEVKNPTDTLEAQKRLGILKLVIEDEGTVSSNAIHTDNLIMNRMEKGQINQGNIKTEVQTGVVERFLFQEYLLRYMGHYGTEYEEDALRYQIEYLIAGKENDVDNLKSIVNRLCMIREAANALYLWSNEVKRAEIAAIAGAVCTLITLPQLTALLEAAILLAWAYAESIYDVKSLLAGGRIPLVKDDKSWHYSLSSALGGNLKETSRDGEGVSYADYLRIFMMMTNVDTLTARAMNMVEADIRNTPGNSGFRLDGCYESLEARIRIGSAHGHQYEITRMAGYY</sequence>
<organism evidence="2 3">
    <name type="scientific">Acetatifactor muris</name>
    <dbReference type="NCBI Taxonomy" id="879566"/>
    <lineage>
        <taxon>Bacteria</taxon>
        <taxon>Bacillati</taxon>
        <taxon>Bacillota</taxon>
        <taxon>Clostridia</taxon>
        <taxon>Lachnospirales</taxon>
        <taxon>Lachnospiraceae</taxon>
        <taxon>Acetatifactor</taxon>
    </lineage>
</organism>
<protein>
    <submittedName>
        <fullName evidence="2">Uncharacterized protein</fullName>
    </submittedName>
</protein>
<reference evidence="2 3" key="1">
    <citation type="submission" date="2018-01" db="EMBL/GenBank/DDBJ databases">
        <authorList>
            <person name="Gaut B.S."/>
            <person name="Morton B.R."/>
            <person name="Clegg M.T."/>
            <person name="Duvall M.R."/>
        </authorList>
    </citation>
    <scope>NUCLEOTIDE SEQUENCE [LARGE SCALE GENOMIC DNA]</scope>
    <source>
        <strain evidence="2">GP69</strain>
    </source>
</reference>
<dbReference type="EMBL" id="OFSM01000024">
    <property type="protein sequence ID" value="SOY31302.1"/>
    <property type="molecule type" value="Genomic_DNA"/>
</dbReference>
<dbReference type="Proteomes" id="UP000236311">
    <property type="component" value="Unassembled WGS sequence"/>
</dbReference>
<keyword evidence="1" id="KW-0472">Membrane</keyword>
<proteinExistence type="predicted"/>
<dbReference type="RefSeq" id="WP_103241305.1">
    <property type="nucleotide sequence ID" value="NZ_CANRXC010000045.1"/>
</dbReference>